<keyword evidence="2" id="KW-1185">Reference proteome</keyword>
<evidence type="ECO:0000313" key="1">
    <source>
        <dbReference type="EMBL" id="PZD74443.1"/>
    </source>
</evidence>
<proteinExistence type="predicted"/>
<reference evidence="1 2" key="1">
    <citation type="journal article" date="2018" name="Sci. Rep.">
        <title>A novel species of the marine cyanobacterium Acaryochloris with a unique pigment content and lifestyle.</title>
        <authorList>
            <person name="Partensky F."/>
            <person name="Six C."/>
            <person name="Ratin M."/>
            <person name="Garczarek L."/>
            <person name="Vaulot D."/>
            <person name="Probert I."/>
            <person name="Calteau A."/>
            <person name="Gourvil P."/>
            <person name="Marie D."/>
            <person name="Grebert T."/>
            <person name="Bouchier C."/>
            <person name="Le Panse S."/>
            <person name="Gachenot M."/>
            <person name="Rodriguez F."/>
            <person name="Garrido J.L."/>
        </authorList>
    </citation>
    <scope>NUCLEOTIDE SEQUENCE [LARGE SCALE GENOMIC DNA]</scope>
    <source>
        <strain evidence="1 2">RCC1774</strain>
    </source>
</reference>
<evidence type="ECO:0000313" key="2">
    <source>
        <dbReference type="Proteomes" id="UP000248857"/>
    </source>
</evidence>
<name>A0A2W1JM49_9CYAN</name>
<comment type="caution">
    <text evidence="1">The sequence shown here is derived from an EMBL/GenBank/DDBJ whole genome shotgun (WGS) entry which is preliminary data.</text>
</comment>
<dbReference type="AlphaFoldDB" id="A0A2W1JM49"/>
<dbReference type="Proteomes" id="UP000248857">
    <property type="component" value="Unassembled WGS sequence"/>
</dbReference>
<organism evidence="1 2">
    <name type="scientific">Acaryochloris thomasi RCC1774</name>
    <dbReference type="NCBI Taxonomy" id="1764569"/>
    <lineage>
        <taxon>Bacteria</taxon>
        <taxon>Bacillati</taxon>
        <taxon>Cyanobacteriota</taxon>
        <taxon>Cyanophyceae</taxon>
        <taxon>Acaryochloridales</taxon>
        <taxon>Acaryochloridaceae</taxon>
        <taxon>Acaryochloris</taxon>
        <taxon>Acaryochloris thomasi</taxon>
    </lineage>
</organism>
<gene>
    <name evidence="1" type="ORF">C1752_01251</name>
</gene>
<sequence>MSLQVNCELDYFLPNYLILNIEINISICGVNLSKGGIGGVFFSSPVYILSIDKI</sequence>
<protein>
    <submittedName>
        <fullName evidence="1">Uncharacterized protein</fullName>
    </submittedName>
</protein>
<dbReference type="EMBL" id="PQWO01000003">
    <property type="protein sequence ID" value="PZD74443.1"/>
    <property type="molecule type" value="Genomic_DNA"/>
</dbReference>
<accession>A0A2W1JM49</accession>